<dbReference type="EMBL" id="OZ034815">
    <property type="protein sequence ID" value="CAL1370289.1"/>
    <property type="molecule type" value="Genomic_DNA"/>
</dbReference>
<proteinExistence type="predicted"/>
<gene>
    <name evidence="1" type="ORF">LTRI10_LOCUS12447</name>
</gene>
<sequence>MDQSTRLGGQLGFAKVCLDLAAGCGFPERVKLYPNEDPSFEVEVEYLNKPIVCTRCEIYGHDCDWRSKQGKKWVPKRKVEEEVAVEEEVSLEEAVSRFKDVYTHEGNQPDHSKSPGNVSSSTGAQGISLSLHIKWELSNEFLGSDERVIRGSWELSNHSAIVCFS</sequence>
<dbReference type="Proteomes" id="UP001497516">
    <property type="component" value="Chromosome 2"/>
</dbReference>
<keyword evidence="2" id="KW-1185">Reference proteome</keyword>
<name>A0AAV2D8V8_9ROSI</name>
<protein>
    <submittedName>
        <fullName evidence="1">Uncharacterized protein</fullName>
    </submittedName>
</protein>
<accession>A0AAV2D8V8</accession>
<organism evidence="1 2">
    <name type="scientific">Linum trigynum</name>
    <dbReference type="NCBI Taxonomy" id="586398"/>
    <lineage>
        <taxon>Eukaryota</taxon>
        <taxon>Viridiplantae</taxon>
        <taxon>Streptophyta</taxon>
        <taxon>Embryophyta</taxon>
        <taxon>Tracheophyta</taxon>
        <taxon>Spermatophyta</taxon>
        <taxon>Magnoliopsida</taxon>
        <taxon>eudicotyledons</taxon>
        <taxon>Gunneridae</taxon>
        <taxon>Pentapetalae</taxon>
        <taxon>rosids</taxon>
        <taxon>fabids</taxon>
        <taxon>Malpighiales</taxon>
        <taxon>Linaceae</taxon>
        <taxon>Linum</taxon>
    </lineage>
</organism>
<reference evidence="1 2" key="1">
    <citation type="submission" date="2024-04" db="EMBL/GenBank/DDBJ databases">
        <authorList>
            <person name="Fracassetti M."/>
        </authorList>
    </citation>
    <scope>NUCLEOTIDE SEQUENCE [LARGE SCALE GENOMIC DNA]</scope>
</reference>
<evidence type="ECO:0000313" key="2">
    <source>
        <dbReference type="Proteomes" id="UP001497516"/>
    </source>
</evidence>
<evidence type="ECO:0000313" key="1">
    <source>
        <dbReference type="EMBL" id="CAL1370289.1"/>
    </source>
</evidence>
<dbReference type="AlphaFoldDB" id="A0AAV2D8V8"/>